<name>A0D442_PARTE</name>
<dbReference type="InParanoid" id="A0D442"/>
<dbReference type="Proteomes" id="UP000000600">
    <property type="component" value="Unassembled WGS sequence"/>
</dbReference>
<reference evidence="1 2" key="1">
    <citation type="journal article" date="2006" name="Nature">
        <title>Global trends of whole-genome duplications revealed by the ciliate Paramecium tetraurelia.</title>
        <authorList>
            <consortium name="Genoscope"/>
            <person name="Aury J.-M."/>
            <person name="Jaillon O."/>
            <person name="Duret L."/>
            <person name="Noel B."/>
            <person name="Jubin C."/>
            <person name="Porcel B.M."/>
            <person name="Segurens B."/>
            <person name="Daubin V."/>
            <person name="Anthouard V."/>
            <person name="Aiach N."/>
            <person name="Arnaiz O."/>
            <person name="Billaut A."/>
            <person name="Beisson J."/>
            <person name="Blanc I."/>
            <person name="Bouhouche K."/>
            <person name="Camara F."/>
            <person name="Duharcourt S."/>
            <person name="Guigo R."/>
            <person name="Gogendeau D."/>
            <person name="Katinka M."/>
            <person name="Keller A.-M."/>
            <person name="Kissmehl R."/>
            <person name="Klotz C."/>
            <person name="Koll F."/>
            <person name="Le Moue A."/>
            <person name="Lepere C."/>
            <person name="Malinsky S."/>
            <person name="Nowacki M."/>
            <person name="Nowak J.K."/>
            <person name="Plattner H."/>
            <person name="Poulain J."/>
            <person name="Ruiz F."/>
            <person name="Serrano V."/>
            <person name="Zagulski M."/>
            <person name="Dessen P."/>
            <person name="Betermier M."/>
            <person name="Weissenbach J."/>
            <person name="Scarpelli C."/>
            <person name="Schachter V."/>
            <person name="Sperling L."/>
            <person name="Meyer E."/>
            <person name="Cohen J."/>
            <person name="Wincker P."/>
        </authorList>
    </citation>
    <scope>NUCLEOTIDE SEQUENCE [LARGE SCALE GENOMIC DNA]</scope>
    <source>
        <strain evidence="1 2">Stock d4-2</strain>
    </source>
</reference>
<proteinExistence type="predicted"/>
<organism evidence="1 2">
    <name type="scientific">Paramecium tetraurelia</name>
    <dbReference type="NCBI Taxonomy" id="5888"/>
    <lineage>
        <taxon>Eukaryota</taxon>
        <taxon>Sar</taxon>
        <taxon>Alveolata</taxon>
        <taxon>Ciliophora</taxon>
        <taxon>Intramacronucleata</taxon>
        <taxon>Oligohymenophorea</taxon>
        <taxon>Peniculida</taxon>
        <taxon>Parameciidae</taxon>
        <taxon>Paramecium</taxon>
    </lineage>
</organism>
<sequence length="86" mass="10290">MQQRMQLWGFVILNINSLRQSINQSKRHFMIKYKTQETDILNQQQKVDQLTKDYQVQFKLLCKGLHNKPYEVNQQGDNECCTILSK</sequence>
<dbReference type="RefSeq" id="XP_001445206.1">
    <property type="nucleotide sequence ID" value="XM_001445169.1"/>
</dbReference>
<protein>
    <submittedName>
        <fullName evidence="1">Uncharacterized protein</fullName>
    </submittedName>
</protein>
<keyword evidence="2" id="KW-1185">Reference proteome</keyword>
<dbReference type="EMBL" id="CT868285">
    <property type="protein sequence ID" value="CAK77809.1"/>
    <property type="molecule type" value="Genomic_DNA"/>
</dbReference>
<evidence type="ECO:0000313" key="1">
    <source>
        <dbReference type="EMBL" id="CAK77809.1"/>
    </source>
</evidence>
<dbReference type="GeneID" id="5030991"/>
<accession>A0D442</accession>
<dbReference type="KEGG" id="ptm:GSPATT00013274001"/>
<dbReference type="AlphaFoldDB" id="A0D442"/>
<dbReference type="HOGENOM" id="CLU_2502770_0_0_1"/>
<evidence type="ECO:0000313" key="2">
    <source>
        <dbReference type="Proteomes" id="UP000000600"/>
    </source>
</evidence>
<gene>
    <name evidence="1" type="ORF">GSPATT00013274001</name>
</gene>